<keyword evidence="4" id="KW-1185">Reference proteome</keyword>
<protein>
    <submittedName>
        <fullName evidence="3">NfeD family protein</fullName>
    </submittedName>
</protein>
<comment type="caution">
    <text evidence="3">The sequence shown here is derived from an EMBL/GenBank/DDBJ whole genome shotgun (WGS) entry which is preliminary data.</text>
</comment>
<dbReference type="Gene3D" id="2.40.50.140">
    <property type="entry name" value="Nucleic acid-binding proteins"/>
    <property type="match status" value="1"/>
</dbReference>
<sequence length="139" mass="14716">MTPGIWLSLALAALIGEFLTGTFYLLVFAAAFACGAVLAFAGASLIVQLIGASAAALLGVLVLLKRRKPRHAPAADDLDIGERVEVVNWQESYATVRYRGALWQARTADGGPGDGPYARIVGRDGNLLLIRPQTPESKP</sequence>
<evidence type="ECO:0000259" key="2">
    <source>
        <dbReference type="Pfam" id="PF01957"/>
    </source>
</evidence>
<dbReference type="AlphaFoldDB" id="A0A6B2KQX5"/>
<organism evidence="3 4">
    <name type="scientific">Crenobacter caeni</name>
    <dbReference type="NCBI Taxonomy" id="2705474"/>
    <lineage>
        <taxon>Bacteria</taxon>
        <taxon>Pseudomonadati</taxon>
        <taxon>Pseudomonadota</taxon>
        <taxon>Betaproteobacteria</taxon>
        <taxon>Neisseriales</taxon>
        <taxon>Neisseriaceae</taxon>
        <taxon>Crenobacter</taxon>
    </lineage>
</organism>
<keyword evidence="1" id="KW-0472">Membrane</keyword>
<keyword evidence="1" id="KW-0812">Transmembrane</keyword>
<feature type="domain" description="NfeD-like C-terminal" evidence="2">
    <location>
        <begin position="77"/>
        <end position="132"/>
    </location>
</feature>
<proteinExistence type="predicted"/>
<evidence type="ECO:0000313" key="3">
    <source>
        <dbReference type="EMBL" id="NDV12645.1"/>
    </source>
</evidence>
<reference evidence="3 4" key="1">
    <citation type="submission" date="2020-02" db="EMBL/GenBank/DDBJ databases">
        <authorList>
            <person name="Yang Z."/>
        </authorList>
    </citation>
    <scope>NUCLEOTIDE SEQUENCE [LARGE SCALE GENOMIC DNA]</scope>
    <source>
        <strain evidence="3 4">HX-7-9</strain>
    </source>
</reference>
<gene>
    <name evidence="3" type="ORF">GZH52_07505</name>
</gene>
<accession>A0A6B2KQX5</accession>
<name>A0A6B2KQX5_9NEIS</name>
<dbReference type="Pfam" id="PF01957">
    <property type="entry name" value="NfeD"/>
    <property type="match status" value="1"/>
</dbReference>
<evidence type="ECO:0000256" key="1">
    <source>
        <dbReference type="SAM" id="Phobius"/>
    </source>
</evidence>
<keyword evidence="1" id="KW-1133">Transmembrane helix</keyword>
<dbReference type="EMBL" id="JAAGAA010000005">
    <property type="protein sequence ID" value="NDV12645.1"/>
    <property type="molecule type" value="Genomic_DNA"/>
</dbReference>
<dbReference type="Proteomes" id="UP000482578">
    <property type="component" value="Unassembled WGS sequence"/>
</dbReference>
<evidence type="ECO:0000313" key="4">
    <source>
        <dbReference type="Proteomes" id="UP000482578"/>
    </source>
</evidence>
<dbReference type="InterPro" id="IPR002810">
    <property type="entry name" value="NfeD-like_C"/>
</dbReference>
<dbReference type="InterPro" id="IPR012340">
    <property type="entry name" value="NA-bd_OB-fold"/>
</dbReference>
<feature type="transmembrane region" description="Helical" evidence="1">
    <location>
        <begin position="43"/>
        <end position="64"/>
    </location>
</feature>
<dbReference type="RefSeq" id="WP_163315861.1">
    <property type="nucleotide sequence ID" value="NZ_JAAGAA010000005.1"/>
</dbReference>